<dbReference type="EMBL" id="JBHMAR010000098">
    <property type="protein sequence ID" value="MFB9739383.1"/>
    <property type="molecule type" value="Genomic_DNA"/>
</dbReference>
<sequence length="53" mass="5780">MICARCDKPIRPGEEYVRVDNPGASGAGATLYIHAVRCVPVPQQTYPVRPLGR</sequence>
<protein>
    <submittedName>
        <fullName evidence="1">Uncharacterized protein</fullName>
    </submittedName>
</protein>
<dbReference type="RefSeq" id="WP_247472601.1">
    <property type="nucleotide sequence ID" value="NZ_JBHMAR010000098.1"/>
</dbReference>
<name>A0ABV5VNH7_9ACTN</name>
<comment type="caution">
    <text evidence="1">The sequence shown here is derived from an EMBL/GenBank/DDBJ whole genome shotgun (WGS) entry which is preliminary data.</text>
</comment>
<evidence type="ECO:0000313" key="2">
    <source>
        <dbReference type="Proteomes" id="UP001589703"/>
    </source>
</evidence>
<accession>A0ABV5VNH7</accession>
<reference evidence="1 2" key="1">
    <citation type="submission" date="2024-09" db="EMBL/GenBank/DDBJ databases">
        <authorList>
            <person name="Sun Q."/>
            <person name="Mori K."/>
        </authorList>
    </citation>
    <scope>NUCLEOTIDE SEQUENCE [LARGE SCALE GENOMIC DNA]</scope>
    <source>
        <strain evidence="1 2">JCM 10918</strain>
    </source>
</reference>
<gene>
    <name evidence="1" type="ORF">ACFFRO_30435</name>
</gene>
<keyword evidence="2" id="KW-1185">Reference proteome</keyword>
<dbReference type="Proteomes" id="UP001589703">
    <property type="component" value="Unassembled WGS sequence"/>
</dbReference>
<organism evidence="1 2">
    <name type="scientific">Streptomyces thermocoprophilus</name>
    <dbReference type="NCBI Taxonomy" id="78356"/>
    <lineage>
        <taxon>Bacteria</taxon>
        <taxon>Bacillati</taxon>
        <taxon>Actinomycetota</taxon>
        <taxon>Actinomycetes</taxon>
        <taxon>Kitasatosporales</taxon>
        <taxon>Streptomycetaceae</taxon>
        <taxon>Streptomyces</taxon>
    </lineage>
</organism>
<evidence type="ECO:0000313" key="1">
    <source>
        <dbReference type="EMBL" id="MFB9739383.1"/>
    </source>
</evidence>
<proteinExistence type="predicted"/>